<organism evidence="2 3">
    <name type="scientific">Laccaria amethystina LaAM-08-1</name>
    <dbReference type="NCBI Taxonomy" id="1095629"/>
    <lineage>
        <taxon>Eukaryota</taxon>
        <taxon>Fungi</taxon>
        <taxon>Dikarya</taxon>
        <taxon>Basidiomycota</taxon>
        <taxon>Agaricomycotina</taxon>
        <taxon>Agaricomycetes</taxon>
        <taxon>Agaricomycetidae</taxon>
        <taxon>Agaricales</taxon>
        <taxon>Agaricineae</taxon>
        <taxon>Hydnangiaceae</taxon>
        <taxon>Laccaria</taxon>
    </lineage>
</organism>
<dbReference type="OrthoDB" id="2974017at2759"/>
<feature type="region of interest" description="Disordered" evidence="1">
    <location>
        <begin position="1"/>
        <end position="29"/>
    </location>
</feature>
<proteinExistence type="predicted"/>
<name>A0A0C9XA64_9AGAR</name>
<accession>A0A0C9XA64</accession>
<keyword evidence="3" id="KW-1185">Reference proteome</keyword>
<reference evidence="3" key="2">
    <citation type="submission" date="2015-01" db="EMBL/GenBank/DDBJ databases">
        <title>Evolutionary Origins and Diversification of the Mycorrhizal Mutualists.</title>
        <authorList>
            <consortium name="DOE Joint Genome Institute"/>
            <consortium name="Mycorrhizal Genomics Consortium"/>
            <person name="Kohler A."/>
            <person name="Kuo A."/>
            <person name="Nagy L.G."/>
            <person name="Floudas D."/>
            <person name="Copeland A."/>
            <person name="Barry K.W."/>
            <person name="Cichocki N."/>
            <person name="Veneault-Fourrey C."/>
            <person name="LaButti K."/>
            <person name="Lindquist E.A."/>
            <person name="Lipzen A."/>
            <person name="Lundell T."/>
            <person name="Morin E."/>
            <person name="Murat C."/>
            <person name="Riley R."/>
            <person name="Ohm R."/>
            <person name="Sun H."/>
            <person name="Tunlid A."/>
            <person name="Henrissat B."/>
            <person name="Grigoriev I.V."/>
            <person name="Hibbett D.S."/>
            <person name="Martin F."/>
        </authorList>
    </citation>
    <scope>NUCLEOTIDE SEQUENCE [LARGE SCALE GENOMIC DNA]</scope>
    <source>
        <strain evidence="3">LaAM-08-1</strain>
    </source>
</reference>
<dbReference type="AlphaFoldDB" id="A0A0C9XA64"/>
<dbReference type="HOGENOM" id="CLU_033651_2_1_1"/>
<dbReference type="EMBL" id="KN838860">
    <property type="protein sequence ID" value="KIJ93177.1"/>
    <property type="molecule type" value="Genomic_DNA"/>
</dbReference>
<sequence length="347" mass="37869">MPLFISGPQSPSTTGIEVSVDGRGGHSDGAGEATAPRYLYYRLYTKDGAIQSLNPIYSNDPFISRILPKSITPPHTALSLKKHLCKIKRVARSNAVLFEALSSDAAIPDATRLKLRGHLGSGMSSREPMALVVGAAEVEKRSSDRDSPLAKELGENPDAHERRYIYYRVYDEEGEVNSKTVFDRNDTSLGRIDTLSVAPPYSVASLKSCIAKAEGIVDREIQLFKDTDGEALMKDADRASFLAETYPGCLEDDPLALVCGLTTMGEALGQRSTMTRPIRANFGFKPFKPNISTWHAYSKGDILLTDGVEVTKTYISTYGGTQGYAGYMAINWAGRDAFVRADLVTFC</sequence>
<reference evidence="2 3" key="1">
    <citation type="submission" date="2014-04" db="EMBL/GenBank/DDBJ databases">
        <authorList>
            <consortium name="DOE Joint Genome Institute"/>
            <person name="Kuo A."/>
            <person name="Kohler A."/>
            <person name="Nagy L.G."/>
            <person name="Floudas D."/>
            <person name="Copeland A."/>
            <person name="Barry K.W."/>
            <person name="Cichocki N."/>
            <person name="Veneault-Fourrey C."/>
            <person name="LaButti K."/>
            <person name="Lindquist E.A."/>
            <person name="Lipzen A."/>
            <person name="Lundell T."/>
            <person name="Morin E."/>
            <person name="Murat C."/>
            <person name="Sun H."/>
            <person name="Tunlid A."/>
            <person name="Henrissat B."/>
            <person name="Grigoriev I.V."/>
            <person name="Hibbett D.S."/>
            <person name="Martin F."/>
            <person name="Nordberg H.P."/>
            <person name="Cantor M.N."/>
            <person name="Hua S.X."/>
        </authorList>
    </citation>
    <scope>NUCLEOTIDE SEQUENCE [LARGE SCALE GENOMIC DNA]</scope>
    <source>
        <strain evidence="2 3">LaAM-08-1</strain>
    </source>
</reference>
<evidence type="ECO:0000313" key="3">
    <source>
        <dbReference type="Proteomes" id="UP000054477"/>
    </source>
</evidence>
<gene>
    <name evidence="2" type="ORF">K443DRAFT_684734</name>
</gene>
<feature type="compositionally biased region" description="Polar residues" evidence="1">
    <location>
        <begin position="7"/>
        <end position="16"/>
    </location>
</feature>
<evidence type="ECO:0000313" key="2">
    <source>
        <dbReference type="EMBL" id="KIJ93177.1"/>
    </source>
</evidence>
<dbReference type="Proteomes" id="UP000054477">
    <property type="component" value="Unassembled WGS sequence"/>
</dbReference>
<protein>
    <submittedName>
        <fullName evidence="2">Uncharacterized protein</fullName>
    </submittedName>
</protein>
<evidence type="ECO:0000256" key="1">
    <source>
        <dbReference type="SAM" id="MobiDB-lite"/>
    </source>
</evidence>